<dbReference type="GO" id="GO:0009341">
    <property type="term" value="C:beta-galactosidase complex"/>
    <property type="evidence" value="ECO:0007669"/>
    <property type="project" value="InterPro"/>
</dbReference>
<evidence type="ECO:0000256" key="1">
    <source>
        <dbReference type="ARBA" id="ARBA00022801"/>
    </source>
</evidence>
<keyword evidence="6" id="KW-1185">Reference proteome</keyword>
<protein>
    <submittedName>
        <fullName evidence="5">Glycoside hydrolase</fullName>
    </submittedName>
</protein>
<evidence type="ECO:0000256" key="2">
    <source>
        <dbReference type="ARBA" id="ARBA00023295"/>
    </source>
</evidence>
<evidence type="ECO:0000259" key="3">
    <source>
        <dbReference type="Pfam" id="PF02449"/>
    </source>
</evidence>
<evidence type="ECO:0000313" key="6">
    <source>
        <dbReference type="Proteomes" id="UP000321034"/>
    </source>
</evidence>
<dbReference type="AlphaFoldDB" id="A0A5C8HXC4"/>
<reference evidence="5 6" key="1">
    <citation type="submission" date="2019-08" db="EMBL/GenBank/DDBJ databases">
        <authorList>
            <person name="Dong K."/>
        </authorList>
    </citation>
    <scope>NUCLEOTIDE SEQUENCE [LARGE SCALE GENOMIC DNA]</scope>
    <source>
        <strain evidence="5 6">JCM14558</strain>
    </source>
</reference>
<dbReference type="Gene3D" id="3.20.20.80">
    <property type="entry name" value="Glycosidases"/>
    <property type="match status" value="1"/>
</dbReference>
<dbReference type="OrthoDB" id="9800974at2"/>
<dbReference type="GO" id="GO:0004565">
    <property type="term" value="F:beta-galactosidase activity"/>
    <property type="evidence" value="ECO:0007669"/>
    <property type="project" value="InterPro"/>
</dbReference>
<dbReference type="GO" id="GO:0005975">
    <property type="term" value="P:carbohydrate metabolic process"/>
    <property type="evidence" value="ECO:0007669"/>
    <property type="project" value="InterPro"/>
</dbReference>
<evidence type="ECO:0000313" key="5">
    <source>
        <dbReference type="EMBL" id="TXK09654.1"/>
    </source>
</evidence>
<dbReference type="Proteomes" id="UP000321034">
    <property type="component" value="Unassembled WGS sequence"/>
</dbReference>
<dbReference type="InterPro" id="IPR013529">
    <property type="entry name" value="Glyco_hydro_42_N"/>
</dbReference>
<gene>
    <name evidence="5" type="ORF">FVP77_12145</name>
</gene>
<dbReference type="InterPro" id="IPR040719">
    <property type="entry name" value="DUF5597"/>
</dbReference>
<dbReference type="SUPFAM" id="SSF51445">
    <property type="entry name" value="(Trans)glycosidases"/>
    <property type="match status" value="1"/>
</dbReference>
<comment type="caution">
    <text evidence="5">The sequence shown here is derived from an EMBL/GenBank/DDBJ whole genome shotgun (WGS) entry which is preliminary data.</text>
</comment>
<keyword evidence="1 5" id="KW-0378">Hydrolase</keyword>
<dbReference type="Gene3D" id="2.60.220.20">
    <property type="entry name" value="putative beta-Galactosidase from caulobacter crescentus"/>
    <property type="match status" value="1"/>
</dbReference>
<name>A0A5C8HXC4_9MICO</name>
<dbReference type="EMBL" id="VRSV01000002">
    <property type="protein sequence ID" value="TXK09654.1"/>
    <property type="molecule type" value="Genomic_DNA"/>
</dbReference>
<sequence>MTHSHDTPLLPRHGFEDGLPRVAQTASGAQLIVDGRPFLSLGGELHNSSPSSPAYMAPIWKALGEKGVSSVIGAASWQLVEPQEGVFDFTAVDDQVAQARAQGIRLVLIWFGSYKNAESSYAPSWVRRDEARFPRAERDEERLLTGRFSLDGPILSVFSEELVEADARAFAALMRHLKRIDPDHTVIAVQVQNEVGLLGDSRDRSALAEQAWEGQVPLELLQGLARRGDDLEPWVSEIWERRGSLTSGTWAEVFGEDRDAEEIFMSWGFSTFVDRVASAGVAEHPLPVYTNAWLGPQPNADIPGRYPSGGPVSRMLDIWQIGAPTLDFLSPDIYIDAFDETLSAYGVNGNGIFVPEARPDPGLAFVAVGAHNAMGFHPFGIEEVLDNDELFLAFAAMQDMSDVITAAQASGDIHGFRLVTGEMETVELGGYSVTISGPLDTRGMFGAGTGEEAAMLTGYGLIVRTSDDQFVVLARGISLKFAQKDAVVELDTLVEGTFAQGRWAPRRTLNGDERYFMFPKNGLRTVRVDLLRRPR</sequence>
<dbReference type="RefSeq" id="WP_147894857.1">
    <property type="nucleotide sequence ID" value="NZ_BAAANR010000001.1"/>
</dbReference>
<dbReference type="Pfam" id="PF02449">
    <property type="entry name" value="Glyco_hydro_42"/>
    <property type="match status" value="1"/>
</dbReference>
<keyword evidence="2" id="KW-0326">Glycosidase</keyword>
<organism evidence="5 6">
    <name type="scientific">Microbacterium hatanonis</name>
    <dbReference type="NCBI Taxonomy" id="404366"/>
    <lineage>
        <taxon>Bacteria</taxon>
        <taxon>Bacillati</taxon>
        <taxon>Actinomycetota</taxon>
        <taxon>Actinomycetes</taxon>
        <taxon>Micrococcales</taxon>
        <taxon>Microbacteriaceae</taxon>
        <taxon>Microbacterium</taxon>
    </lineage>
</organism>
<feature type="domain" description="DUF5597" evidence="4">
    <location>
        <begin position="393"/>
        <end position="517"/>
    </location>
</feature>
<accession>A0A5C8HXC4</accession>
<evidence type="ECO:0000259" key="4">
    <source>
        <dbReference type="Pfam" id="PF18120"/>
    </source>
</evidence>
<feature type="domain" description="Glycoside hydrolase family 42 N-terminal" evidence="3">
    <location>
        <begin position="64"/>
        <end position="212"/>
    </location>
</feature>
<proteinExistence type="predicted"/>
<dbReference type="InterPro" id="IPR017853">
    <property type="entry name" value="GH"/>
</dbReference>
<dbReference type="Pfam" id="PF18120">
    <property type="entry name" value="DUF5597"/>
    <property type="match status" value="1"/>
</dbReference>